<evidence type="ECO:0000256" key="3">
    <source>
        <dbReference type="ARBA" id="ARBA00022679"/>
    </source>
</evidence>
<comment type="caution">
    <text evidence="9">The sequence shown here is derived from an EMBL/GenBank/DDBJ whole genome shotgun (WGS) entry which is preliminary data.</text>
</comment>
<sequence length="510" mass="55098">MGTPGQLIVKRYRLVRALGQGSTGIVWEGHDTLLDRPIAIREVLLPAGLRESRRLALTQRVTREARHAERLRHPNVAAVYDVAEDEGTPWIIMELVRSRSLDGIVASDGPLSPERAAAITRQILTALVAAHAAGVRHGDVRPANILVGHDGRVLLADFGVSVLAHDAAFTGRTAERSPAHGEAPSATRGVSAFLAPERTSGEGARDASDLWSLGASLYLAVTGRPPAAVWPSAKPGQAMGGPDLSAVPAALKPLLTGLLARDPKRRLAPDVADRMLAEFEPPAPLPVLKPRRSRSRLIAAGAASVLLAGAIGGWALMRPEPAVTETLSAYSSTPTPSAPASAAPSPSPTAVAAPRLKLAWYEAPTGWRAAVPRKWRLEETEYSLWWLDPDGRAQLNVEVTNQSGTDPLAALHEAEAFLYPNVKNYAKVRLRSVTSKHGTAADWEFTWQQGKTSTETHLVKGVDYHQYRRVISTGTTTSVLTWTTMADDWERLRPTLIRVFRLYEPPKDPA</sequence>
<dbReference type="PANTHER" id="PTHR43289:SF6">
    <property type="entry name" value="SERINE_THREONINE-PROTEIN KINASE NEKL-3"/>
    <property type="match status" value="1"/>
</dbReference>
<dbReference type="InterPro" id="IPR000719">
    <property type="entry name" value="Prot_kinase_dom"/>
</dbReference>
<dbReference type="EMBL" id="BLAD01000049">
    <property type="protein sequence ID" value="GES01182.1"/>
    <property type="molecule type" value="Genomic_DNA"/>
</dbReference>
<keyword evidence="4" id="KW-0547">Nucleotide-binding</keyword>
<dbReference type="CDD" id="cd14014">
    <property type="entry name" value="STKc_PknB_like"/>
    <property type="match status" value="1"/>
</dbReference>
<dbReference type="RefSeq" id="WP_155337483.1">
    <property type="nucleotide sequence ID" value="NZ_BAAABN010000079.1"/>
</dbReference>
<evidence type="ECO:0000313" key="10">
    <source>
        <dbReference type="Proteomes" id="UP000334990"/>
    </source>
</evidence>
<dbReference type="SUPFAM" id="SSF56112">
    <property type="entry name" value="Protein kinase-like (PK-like)"/>
    <property type="match status" value="1"/>
</dbReference>
<dbReference type="Proteomes" id="UP000334990">
    <property type="component" value="Unassembled WGS sequence"/>
</dbReference>
<proteinExistence type="predicted"/>
<accession>A0A5M3VZJ9</accession>
<dbReference type="PANTHER" id="PTHR43289">
    <property type="entry name" value="MITOGEN-ACTIVATED PROTEIN KINASE KINASE KINASE 20-RELATED"/>
    <property type="match status" value="1"/>
</dbReference>
<name>A0A5M3VZJ9_9ACTN</name>
<evidence type="ECO:0000256" key="1">
    <source>
        <dbReference type="ARBA" id="ARBA00012513"/>
    </source>
</evidence>
<reference evidence="9 10" key="1">
    <citation type="submission" date="2019-10" db="EMBL/GenBank/DDBJ databases">
        <title>Whole genome shotgun sequence of Acrocarpospora corrugata NBRC 13972.</title>
        <authorList>
            <person name="Ichikawa N."/>
            <person name="Kimura A."/>
            <person name="Kitahashi Y."/>
            <person name="Komaki H."/>
            <person name="Oguchi A."/>
        </authorList>
    </citation>
    <scope>NUCLEOTIDE SEQUENCE [LARGE SCALE GENOMIC DNA]</scope>
    <source>
        <strain evidence="9 10">NBRC 13972</strain>
    </source>
</reference>
<dbReference type="PROSITE" id="PS00109">
    <property type="entry name" value="PROTEIN_KINASE_TYR"/>
    <property type="match status" value="1"/>
</dbReference>
<feature type="domain" description="Protein kinase" evidence="8">
    <location>
        <begin position="12"/>
        <end position="288"/>
    </location>
</feature>
<evidence type="ECO:0000256" key="7">
    <source>
        <dbReference type="SAM" id="MobiDB-lite"/>
    </source>
</evidence>
<gene>
    <name evidence="9" type="ORF">Acor_32460</name>
</gene>
<feature type="compositionally biased region" description="Low complexity" evidence="7">
    <location>
        <begin position="328"/>
        <end position="348"/>
    </location>
</feature>
<dbReference type="AlphaFoldDB" id="A0A5M3VZJ9"/>
<dbReference type="GO" id="GO:0005524">
    <property type="term" value="F:ATP binding"/>
    <property type="evidence" value="ECO:0007669"/>
    <property type="project" value="UniProtKB-KW"/>
</dbReference>
<evidence type="ECO:0000256" key="6">
    <source>
        <dbReference type="ARBA" id="ARBA00022840"/>
    </source>
</evidence>
<dbReference type="InterPro" id="IPR011009">
    <property type="entry name" value="Kinase-like_dom_sf"/>
</dbReference>
<keyword evidence="10" id="KW-1185">Reference proteome</keyword>
<keyword evidence="3" id="KW-0808">Transferase</keyword>
<keyword evidence="6" id="KW-0067">ATP-binding</keyword>
<keyword evidence="5" id="KW-0418">Kinase</keyword>
<dbReference type="EC" id="2.7.11.1" evidence="1"/>
<dbReference type="Pfam" id="PF00069">
    <property type="entry name" value="Pkinase"/>
    <property type="match status" value="1"/>
</dbReference>
<keyword evidence="2" id="KW-0723">Serine/threonine-protein kinase</keyword>
<feature type="region of interest" description="Disordered" evidence="7">
    <location>
        <begin position="327"/>
        <end position="348"/>
    </location>
</feature>
<dbReference type="Gene3D" id="1.10.510.10">
    <property type="entry name" value="Transferase(Phosphotransferase) domain 1"/>
    <property type="match status" value="1"/>
</dbReference>
<evidence type="ECO:0000256" key="5">
    <source>
        <dbReference type="ARBA" id="ARBA00022777"/>
    </source>
</evidence>
<dbReference type="GO" id="GO:0004674">
    <property type="term" value="F:protein serine/threonine kinase activity"/>
    <property type="evidence" value="ECO:0007669"/>
    <property type="project" value="UniProtKB-KW"/>
</dbReference>
<dbReference type="Gene3D" id="3.30.200.20">
    <property type="entry name" value="Phosphorylase Kinase, domain 1"/>
    <property type="match status" value="1"/>
</dbReference>
<evidence type="ECO:0000259" key="8">
    <source>
        <dbReference type="PROSITE" id="PS50011"/>
    </source>
</evidence>
<dbReference type="PROSITE" id="PS50011">
    <property type="entry name" value="PROTEIN_KINASE_DOM"/>
    <property type="match status" value="1"/>
</dbReference>
<organism evidence="9 10">
    <name type="scientific">Acrocarpospora corrugata</name>
    <dbReference type="NCBI Taxonomy" id="35763"/>
    <lineage>
        <taxon>Bacteria</taxon>
        <taxon>Bacillati</taxon>
        <taxon>Actinomycetota</taxon>
        <taxon>Actinomycetes</taxon>
        <taxon>Streptosporangiales</taxon>
        <taxon>Streptosporangiaceae</taxon>
        <taxon>Acrocarpospora</taxon>
    </lineage>
</organism>
<evidence type="ECO:0000256" key="4">
    <source>
        <dbReference type="ARBA" id="ARBA00022741"/>
    </source>
</evidence>
<dbReference type="OrthoDB" id="3679634at2"/>
<protein>
    <recommendedName>
        <fullName evidence="1">non-specific serine/threonine protein kinase</fullName>
        <ecNumber evidence="1">2.7.11.1</ecNumber>
    </recommendedName>
</protein>
<evidence type="ECO:0000313" key="9">
    <source>
        <dbReference type="EMBL" id="GES01182.1"/>
    </source>
</evidence>
<dbReference type="InterPro" id="IPR008266">
    <property type="entry name" value="Tyr_kinase_AS"/>
</dbReference>
<evidence type="ECO:0000256" key="2">
    <source>
        <dbReference type="ARBA" id="ARBA00022527"/>
    </source>
</evidence>